<dbReference type="GO" id="GO:0005737">
    <property type="term" value="C:cytoplasm"/>
    <property type="evidence" value="ECO:0007669"/>
    <property type="project" value="UniProtKB-ARBA"/>
</dbReference>
<accession>A0A1C1A5Q7</accession>
<protein>
    <recommendedName>
        <fullName evidence="5">Iron-binding zinc finger CDGSH type domain-containing protein</fullName>
    </recommendedName>
</protein>
<evidence type="ECO:0000256" key="4">
    <source>
        <dbReference type="ARBA" id="ARBA00023014"/>
    </source>
</evidence>
<keyword evidence="2" id="KW-0479">Metal-binding</keyword>
<dbReference type="GO" id="GO:0051537">
    <property type="term" value="F:2 iron, 2 sulfur cluster binding"/>
    <property type="evidence" value="ECO:0007669"/>
    <property type="project" value="UniProtKB-KW"/>
</dbReference>
<proteinExistence type="predicted"/>
<dbReference type="RefSeq" id="WP_065851406.1">
    <property type="nucleotide sequence ID" value="NZ_LYPC01000012.1"/>
</dbReference>
<keyword evidence="1" id="KW-0001">2Fe-2S</keyword>
<dbReference type="Gene3D" id="3.40.5.90">
    <property type="entry name" value="CDGSH iron-sulfur domain, mitoNEET-type"/>
    <property type="match status" value="1"/>
</dbReference>
<name>A0A1C1A5Q7_9BACL</name>
<evidence type="ECO:0000313" key="6">
    <source>
        <dbReference type="EMBL" id="OCT15902.1"/>
    </source>
</evidence>
<dbReference type="AlphaFoldDB" id="A0A1C1A5Q7"/>
<dbReference type="InterPro" id="IPR042216">
    <property type="entry name" value="MitoNEET_CISD"/>
</dbReference>
<keyword evidence="7" id="KW-1185">Reference proteome</keyword>
<evidence type="ECO:0000256" key="3">
    <source>
        <dbReference type="ARBA" id="ARBA00023004"/>
    </source>
</evidence>
<feature type="domain" description="Iron-binding zinc finger CDGSH type" evidence="5">
    <location>
        <begin position="17"/>
        <end position="59"/>
    </location>
</feature>
<evidence type="ECO:0000259" key="5">
    <source>
        <dbReference type="SMART" id="SM00704"/>
    </source>
</evidence>
<keyword evidence="3" id="KW-0408">Iron</keyword>
<dbReference type="GO" id="GO:0046872">
    <property type="term" value="F:metal ion binding"/>
    <property type="evidence" value="ECO:0007669"/>
    <property type="project" value="UniProtKB-KW"/>
</dbReference>
<dbReference type="Pfam" id="PF09360">
    <property type="entry name" value="zf-CDGSH"/>
    <property type="match status" value="1"/>
</dbReference>
<organism evidence="6 7">
    <name type="scientific">Paenibacillus pectinilyticus</name>
    <dbReference type="NCBI Taxonomy" id="512399"/>
    <lineage>
        <taxon>Bacteria</taxon>
        <taxon>Bacillati</taxon>
        <taxon>Bacillota</taxon>
        <taxon>Bacilli</taxon>
        <taxon>Bacillales</taxon>
        <taxon>Paenibacillaceae</taxon>
        <taxon>Paenibacillus</taxon>
    </lineage>
</organism>
<dbReference type="EMBL" id="LYPC01000012">
    <property type="protein sequence ID" value="OCT15902.1"/>
    <property type="molecule type" value="Genomic_DNA"/>
</dbReference>
<comment type="caution">
    <text evidence="6">The sequence shown here is derived from an EMBL/GenBank/DDBJ whole genome shotgun (WGS) entry which is preliminary data.</text>
</comment>
<dbReference type="InterPro" id="IPR018967">
    <property type="entry name" value="FeS-contain_CDGSH-typ"/>
</dbReference>
<reference evidence="7" key="1">
    <citation type="submission" date="2016-05" db="EMBL/GenBank/DDBJ databases">
        <title>Paenibacillus oryzae. sp. nov., isolated from the rice root.</title>
        <authorList>
            <person name="Zhang J."/>
            <person name="Zhang X."/>
        </authorList>
    </citation>
    <scope>NUCLEOTIDE SEQUENCE [LARGE SCALE GENOMIC DNA]</scope>
    <source>
        <strain evidence="7">KCTC13222</strain>
    </source>
</reference>
<evidence type="ECO:0000256" key="2">
    <source>
        <dbReference type="ARBA" id="ARBA00022723"/>
    </source>
</evidence>
<dbReference type="STRING" id="512399.A8709_09770"/>
<evidence type="ECO:0000256" key="1">
    <source>
        <dbReference type="ARBA" id="ARBA00022714"/>
    </source>
</evidence>
<dbReference type="SMART" id="SM00704">
    <property type="entry name" value="ZnF_CDGSH"/>
    <property type="match status" value="1"/>
</dbReference>
<evidence type="ECO:0000313" key="7">
    <source>
        <dbReference type="Proteomes" id="UP000093309"/>
    </source>
</evidence>
<dbReference type="OrthoDB" id="9795032at2"/>
<sequence>MIVAEIKVLDNGPLLVSGATLLDGEGDTMETKEQIYLCRCGLSANKPYCNGAHKGQFESQVRD</sequence>
<dbReference type="Proteomes" id="UP000093309">
    <property type="component" value="Unassembled WGS sequence"/>
</dbReference>
<keyword evidence="4" id="KW-0411">Iron-sulfur</keyword>
<gene>
    <name evidence="6" type="ORF">A8709_09770</name>
</gene>